<evidence type="ECO:0000313" key="4">
    <source>
        <dbReference type="Proteomes" id="UP000008221"/>
    </source>
</evidence>
<dbReference type="PRINTS" id="PR00950">
    <property type="entry name" value="TYPE3IMSPROT"/>
</dbReference>
<evidence type="ECO:0000256" key="1">
    <source>
        <dbReference type="SAM" id="MobiDB-lite"/>
    </source>
</evidence>
<sequence length="391" mass="42564">MADRSQKTEKPTQRKLKEARREGRVARSPEVGAWLGLLVGIFLVHLTMTRTTAAFRQAIDGLTQVIRTPDPNLAVHVLGTSLASGAVAAAPLAGAILLTALGASVAQGGLRLSAKALAPKWQSLNPLNGWKRMFGPRGGWEAAKALAKTGLLALILYDTMRGLVPLTTTGTVTPLQGVVHTAGSAVLRFARDAAVAGLLLAFLDYAYQLRRHRASLRMTKHEVKEELRTTEGDPRIRSAIRVRQMALRRRRMIRDVATADVVVVNPTHIAVALRYTPGSGAPTIVAKGAGAVAARIRDEAIRHRVPLVEDIPLARALYRICDVGQEIPRELFVAVARVLAFVFSLKKRGRVGGVHRPRPTPAVELAGLTRRRRTPGTRARRRPRITSRLPR</sequence>
<dbReference type="AlphaFoldDB" id="A0LT73"/>
<dbReference type="STRING" id="351607.Acel_0860"/>
<dbReference type="Gene3D" id="6.10.250.2080">
    <property type="match status" value="1"/>
</dbReference>
<keyword evidence="2" id="KW-0472">Membrane</keyword>
<gene>
    <name evidence="3" type="ordered locus">Acel_0860</name>
</gene>
<dbReference type="Gene3D" id="3.40.1690.10">
    <property type="entry name" value="secretion proteins EscU"/>
    <property type="match status" value="1"/>
</dbReference>
<accession>A0LT73</accession>
<keyword evidence="4" id="KW-1185">Reference proteome</keyword>
<evidence type="ECO:0000313" key="3">
    <source>
        <dbReference type="EMBL" id="ABK52633.1"/>
    </source>
</evidence>
<dbReference type="GO" id="GO:0005886">
    <property type="term" value="C:plasma membrane"/>
    <property type="evidence" value="ECO:0007669"/>
    <property type="project" value="TreeGrafter"/>
</dbReference>
<dbReference type="InterPro" id="IPR006135">
    <property type="entry name" value="T3SS_substrate_exporter"/>
</dbReference>
<dbReference type="InParanoid" id="A0LT73"/>
<keyword evidence="2" id="KW-1133">Transmembrane helix</keyword>
<dbReference type="PANTHER" id="PTHR30531">
    <property type="entry name" value="FLAGELLAR BIOSYNTHETIC PROTEIN FLHB"/>
    <property type="match status" value="1"/>
</dbReference>
<dbReference type="MEROPS" id="N06.A01"/>
<feature type="region of interest" description="Disordered" evidence="1">
    <location>
        <begin position="370"/>
        <end position="391"/>
    </location>
</feature>
<feature type="region of interest" description="Disordered" evidence="1">
    <location>
        <begin position="1"/>
        <end position="23"/>
    </location>
</feature>
<organism evidence="3 4">
    <name type="scientific">Acidothermus cellulolyticus (strain ATCC 43068 / DSM 8971 / 11B)</name>
    <dbReference type="NCBI Taxonomy" id="351607"/>
    <lineage>
        <taxon>Bacteria</taxon>
        <taxon>Bacillati</taxon>
        <taxon>Actinomycetota</taxon>
        <taxon>Actinomycetes</taxon>
        <taxon>Acidothermales</taxon>
        <taxon>Acidothermaceae</taxon>
        <taxon>Acidothermus</taxon>
    </lineage>
</organism>
<dbReference type="RefSeq" id="WP_011719696.1">
    <property type="nucleotide sequence ID" value="NC_008578.1"/>
</dbReference>
<reference evidence="3 4" key="1">
    <citation type="journal article" date="2009" name="Genome Res.">
        <title>Complete genome of the cellulolytic thermophile Acidothermus cellulolyticus 11B provides insights into its ecophysiological and evolutionary adaptations.</title>
        <authorList>
            <person name="Barabote R.D."/>
            <person name="Xie G."/>
            <person name="Leu D.H."/>
            <person name="Normand P."/>
            <person name="Necsulea A."/>
            <person name="Daubin V."/>
            <person name="Medigue C."/>
            <person name="Adney W.S."/>
            <person name="Xu X.C."/>
            <person name="Lapidus A."/>
            <person name="Parales R.E."/>
            <person name="Detter C."/>
            <person name="Pujic P."/>
            <person name="Bruce D."/>
            <person name="Lavire C."/>
            <person name="Challacombe J.F."/>
            <person name="Brettin T.S."/>
            <person name="Berry A.M."/>
        </authorList>
    </citation>
    <scope>NUCLEOTIDE SEQUENCE [LARGE SCALE GENOMIC DNA]</scope>
    <source>
        <strain evidence="4">ATCC 43068 / DSM 8971 / 11B</strain>
    </source>
</reference>
<feature type="transmembrane region" description="Helical" evidence="2">
    <location>
        <begin position="31"/>
        <end position="48"/>
    </location>
</feature>
<dbReference type="SUPFAM" id="SSF160544">
    <property type="entry name" value="EscU C-terminal domain-like"/>
    <property type="match status" value="1"/>
</dbReference>
<dbReference type="OrthoDB" id="9807950at2"/>
<dbReference type="InterPro" id="IPR029025">
    <property type="entry name" value="T3SS_substrate_exporter_C"/>
</dbReference>
<dbReference type="HOGENOM" id="CLU_041013_1_2_11"/>
<name>A0LT73_ACIC1</name>
<dbReference type="EMBL" id="CP000481">
    <property type="protein sequence ID" value="ABK52633.1"/>
    <property type="molecule type" value="Genomic_DNA"/>
</dbReference>
<proteinExistence type="predicted"/>
<keyword evidence="2" id="KW-0812">Transmembrane</keyword>
<dbReference type="eggNOG" id="COG1377">
    <property type="taxonomic scope" value="Bacteria"/>
</dbReference>
<dbReference type="KEGG" id="ace:Acel_0860"/>
<dbReference type="Proteomes" id="UP000008221">
    <property type="component" value="Chromosome"/>
</dbReference>
<dbReference type="Pfam" id="PF01312">
    <property type="entry name" value="Bac_export_2"/>
    <property type="match status" value="1"/>
</dbReference>
<dbReference type="PANTHER" id="PTHR30531:SF12">
    <property type="entry name" value="FLAGELLAR BIOSYNTHETIC PROTEIN FLHB"/>
    <property type="match status" value="1"/>
</dbReference>
<evidence type="ECO:0000256" key="2">
    <source>
        <dbReference type="SAM" id="Phobius"/>
    </source>
</evidence>
<dbReference type="GO" id="GO:0009306">
    <property type="term" value="P:protein secretion"/>
    <property type="evidence" value="ECO:0007669"/>
    <property type="project" value="InterPro"/>
</dbReference>
<protein>
    <submittedName>
        <fullName evidence="3">Type III secretion exporter</fullName>
    </submittedName>
</protein>